<evidence type="ECO:0000256" key="1">
    <source>
        <dbReference type="SAM" id="Phobius"/>
    </source>
</evidence>
<feature type="transmembrane region" description="Helical" evidence="1">
    <location>
        <begin position="65"/>
        <end position="91"/>
    </location>
</feature>
<evidence type="ECO:0000313" key="3">
    <source>
        <dbReference type="Proteomes" id="UP001164737"/>
    </source>
</evidence>
<sequence length="98" mass="10775">MQDVVINVLWVTRLVLPGVLFVMADRFQGRLATAAVAFLTTCIGWAVVTLYAVSAQSLTKDPEDVNGAALVFAATFGWVLPAIVVACTWAVRRYKRRF</sequence>
<evidence type="ECO:0000313" key="2">
    <source>
        <dbReference type="EMBL" id="WAH64315.1"/>
    </source>
</evidence>
<dbReference type="AlphaFoldDB" id="A0AA47ES31"/>
<dbReference type="RefSeq" id="WP_268213321.1">
    <property type="nucleotide sequence ID" value="NZ_CP107241.1"/>
</dbReference>
<feature type="transmembrane region" description="Helical" evidence="1">
    <location>
        <begin position="6"/>
        <end position="24"/>
    </location>
</feature>
<keyword evidence="1" id="KW-0812">Transmembrane</keyword>
<reference evidence="2" key="1">
    <citation type="submission" date="2022-10" db="EMBL/GenBank/DDBJ databases">
        <title>Complete genome sequence resource for Xanthomonas hortorum isolated from Greek Oregano.</title>
        <authorList>
            <person name="Gonzalez-Tobon J."/>
            <person name="Helmann T.C."/>
            <person name="Daughtrey M."/>
            <person name="Stodghill P.V."/>
            <person name="Filiatrault M.J."/>
        </authorList>
    </citation>
    <scope>NUCLEOTIDE SEQUENCE</scope>
    <source>
        <strain evidence="2">Oregano 108</strain>
    </source>
</reference>
<dbReference type="Proteomes" id="UP001164737">
    <property type="component" value="Chromosome"/>
</dbReference>
<keyword evidence="1" id="KW-1133">Transmembrane helix</keyword>
<keyword evidence="1" id="KW-0472">Membrane</keyword>
<accession>A0AA47ES31</accession>
<feature type="transmembrane region" description="Helical" evidence="1">
    <location>
        <begin position="31"/>
        <end position="53"/>
    </location>
</feature>
<name>A0AA47ES31_9XANT</name>
<protein>
    <submittedName>
        <fullName evidence="2">Uncharacterized protein</fullName>
    </submittedName>
</protein>
<dbReference type="EMBL" id="CP107241">
    <property type="protein sequence ID" value="WAH64315.1"/>
    <property type="molecule type" value="Genomic_DNA"/>
</dbReference>
<proteinExistence type="predicted"/>
<organism evidence="2 3">
    <name type="scientific">Xanthomonas hortorum</name>
    <dbReference type="NCBI Taxonomy" id="56454"/>
    <lineage>
        <taxon>Bacteria</taxon>
        <taxon>Pseudomonadati</taxon>
        <taxon>Pseudomonadota</taxon>
        <taxon>Gammaproteobacteria</taxon>
        <taxon>Lysobacterales</taxon>
        <taxon>Lysobacteraceae</taxon>
        <taxon>Xanthomonas</taxon>
    </lineage>
</organism>
<gene>
    <name evidence="2" type="ORF">OEG85_23470</name>
</gene>